<protein>
    <submittedName>
        <fullName evidence="1">Uncharacterized protein</fullName>
    </submittedName>
</protein>
<evidence type="ECO:0000313" key="2">
    <source>
        <dbReference type="Proteomes" id="UP000515377"/>
    </source>
</evidence>
<dbReference type="Proteomes" id="UP000515377">
    <property type="component" value="Chromosome"/>
</dbReference>
<accession>A0A9X7UBG9</accession>
<evidence type="ECO:0000313" key="1">
    <source>
        <dbReference type="EMBL" id="QNG46184.1"/>
    </source>
</evidence>
<reference evidence="1 2" key="1">
    <citation type="submission" date="2020-07" db="EMBL/GenBank/DDBJ databases">
        <title>Whole genome sequence of Sphingobium yanoikuyae A3.</title>
        <authorList>
            <person name="Han S.-S."/>
        </authorList>
    </citation>
    <scope>NUCLEOTIDE SEQUENCE [LARGE SCALE GENOMIC DNA]</scope>
    <source>
        <strain evidence="1 2">A3</strain>
    </source>
</reference>
<proteinExistence type="predicted"/>
<organism evidence="1 2">
    <name type="scientific">Sphingobium yanoikuyae</name>
    <name type="common">Sphingomonas yanoikuyae</name>
    <dbReference type="NCBI Taxonomy" id="13690"/>
    <lineage>
        <taxon>Bacteria</taxon>
        <taxon>Pseudomonadati</taxon>
        <taxon>Pseudomonadota</taxon>
        <taxon>Alphaproteobacteria</taxon>
        <taxon>Sphingomonadales</taxon>
        <taxon>Sphingomonadaceae</taxon>
        <taxon>Sphingobium</taxon>
    </lineage>
</organism>
<gene>
    <name evidence="1" type="ORF">H3V42_00400</name>
</gene>
<sequence length="123" mass="14155">MNDLLHLIQHSLGLDQFGRGKQHRNYFVTGEGSTDHPICMEGVERGLMEIRRAKYELYGGDDVFAVTPAGKKWMAENSPQPPKLTRSQERYQAWLEQDSSESFGDYLRRLARKAKAQRGELAW</sequence>
<dbReference type="AlphaFoldDB" id="A0A9X7UBG9"/>
<name>A0A9X7UBG9_SPHYA</name>
<dbReference type="EMBL" id="CP060122">
    <property type="protein sequence ID" value="QNG46184.1"/>
    <property type="molecule type" value="Genomic_DNA"/>
</dbReference>